<evidence type="ECO:0000313" key="3">
    <source>
        <dbReference type="EMBL" id="KDR83923.1"/>
    </source>
</evidence>
<feature type="region of interest" description="Disordered" evidence="1">
    <location>
        <begin position="255"/>
        <end position="276"/>
    </location>
</feature>
<evidence type="ECO:0000256" key="2">
    <source>
        <dbReference type="SAM" id="Phobius"/>
    </source>
</evidence>
<proteinExistence type="predicted"/>
<dbReference type="OrthoDB" id="3066012at2759"/>
<feature type="transmembrane region" description="Helical" evidence="2">
    <location>
        <begin position="12"/>
        <end position="34"/>
    </location>
</feature>
<feature type="compositionally biased region" description="Low complexity" evidence="1">
    <location>
        <begin position="52"/>
        <end position="74"/>
    </location>
</feature>
<gene>
    <name evidence="3" type="ORF">GALMADRAFT_219752</name>
</gene>
<feature type="compositionally biased region" description="Basic and acidic residues" evidence="1">
    <location>
        <begin position="255"/>
        <end position="264"/>
    </location>
</feature>
<organism evidence="3 4">
    <name type="scientific">Galerina marginata (strain CBS 339.88)</name>
    <dbReference type="NCBI Taxonomy" id="685588"/>
    <lineage>
        <taxon>Eukaryota</taxon>
        <taxon>Fungi</taxon>
        <taxon>Dikarya</taxon>
        <taxon>Basidiomycota</taxon>
        <taxon>Agaricomycotina</taxon>
        <taxon>Agaricomycetes</taxon>
        <taxon>Agaricomycetidae</taxon>
        <taxon>Agaricales</taxon>
        <taxon>Agaricineae</taxon>
        <taxon>Strophariaceae</taxon>
        <taxon>Galerina</taxon>
    </lineage>
</organism>
<evidence type="ECO:0000256" key="1">
    <source>
        <dbReference type="SAM" id="MobiDB-lite"/>
    </source>
</evidence>
<evidence type="ECO:0000313" key="4">
    <source>
        <dbReference type="Proteomes" id="UP000027222"/>
    </source>
</evidence>
<dbReference type="EMBL" id="KL142368">
    <property type="protein sequence ID" value="KDR83923.1"/>
    <property type="molecule type" value="Genomic_DNA"/>
</dbReference>
<dbReference type="HOGENOM" id="CLU_778574_0_0_1"/>
<protein>
    <recommendedName>
        <fullName evidence="5">Transmembrane protein</fullName>
    </recommendedName>
</protein>
<keyword evidence="2" id="KW-0812">Transmembrane</keyword>
<feature type="region of interest" description="Disordered" evidence="1">
    <location>
        <begin position="52"/>
        <end position="165"/>
    </location>
</feature>
<reference evidence="4" key="1">
    <citation type="journal article" date="2014" name="Proc. Natl. Acad. Sci. U.S.A.">
        <title>Extensive sampling of basidiomycete genomes demonstrates inadequacy of the white-rot/brown-rot paradigm for wood decay fungi.</title>
        <authorList>
            <person name="Riley R."/>
            <person name="Salamov A.A."/>
            <person name="Brown D.W."/>
            <person name="Nagy L.G."/>
            <person name="Floudas D."/>
            <person name="Held B.W."/>
            <person name="Levasseur A."/>
            <person name="Lombard V."/>
            <person name="Morin E."/>
            <person name="Otillar R."/>
            <person name="Lindquist E.A."/>
            <person name="Sun H."/>
            <person name="LaButti K.M."/>
            <person name="Schmutz J."/>
            <person name="Jabbour D."/>
            <person name="Luo H."/>
            <person name="Baker S.E."/>
            <person name="Pisabarro A.G."/>
            <person name="Walton J.D."/>
            <person name="Blanchette R.A."/>
            <person name="Henrissat B."/>
            <person name="Martin F."/>
            <person name="Cullen D."/>
            <person name="Hibbett D.S."/>
            <person name="Grigoriev I.V."/>
        </authorList>
    </citation>
    <scope>NUCLEOTIDE SEQUENCE [LARGE SCALE GENOMIC DNA]</scope>
    <source>
        <strain evidence="4">CBS 339.88</strain>
    </source>
</reference>
<dbReference type="Proteomes" id="UP000027222">
    <property type="component" value="Unassembled WGS sequence"/>
</dbReference>
<keyword evidence="4" id="KW-1185">Reference proteome</keyword>
<feature type="transmembrane region" description="Helical" evidence="2">
    <location>
        <begin position="214"/>
        <end position="238"/>
    </location>
</feature>
<dbReference type="AlphaFoldDB" id="A0A067TY08"/>
<feature type="compositionally biased region" description="Low complexity" evidence="1">
    <location>
        <begin position="90"/>
        <end position="149"/>
    </location>
</feature>
<keyword evidence="2" id="KW-0472">Membrane</keyword>
<sequence length="371" mass="39180">MDATARRSSSRVHTVLALTALALVSFIALGFLSVENPSIVLHDRRHVHLVVRQEGPTPAVSSTGTSASPTTSSVLRPPPGSSNSTGLSVSPSPSINSGGTSSTTSSFSSVSSSVVVTPTSSSISRSSSRSTQSAQTSSPPPTIISQPRPNTTPTETHSSESADRSPATTFALTNNFAPTLAQTSYIQTASSVTTNFTPISAAANSSGFWQKKGAVAATFVIVALVVIAITAILIVTFLKKRSTRMQDRLHDELFEKYSEPDHRGPSPGPSINAAPMDPFASREVRYDTTPAFESYVVPPTQRILHSSSPVQHPDYYNQPTSQYLAPSQFQAARSAAPPTAFRNLDVPSRDSYQPSIDSFYGAAGQPSGYSS</sequence>
<keyword evidence="2" id="KW-1133">Transmembrane helix</keyword>
<evidence type="ECO:0008006" key="5">
    <source>
        <dbReference type="Google" id="ProtNLM"/>
    </source>
</evidence>
<dbReference type="STRING" id="685588.A0A067TY08"/>
<feature type="region of interest" description="Disordered" evidence="1">
    <location>
        <begin position="334"/>
        <end position="371"/>
    </location>
</feature>
<accession>A0A067TY08</accession>
<name>A0A067TY08_GALM3</name>